<comment type="catalytic activity">
    <reaction evidence="9">
        <text>D-sedoheptulose 7-phosphate + D-glyceraldehyde 3-phosphate = aldehydo-D-ribose 5-phosphate + D-xylulose 5-phosphate</text>
        <dbReference type="Rhea" id="RHEA:10508"/>
        <dbReference type="ChEBI" id="CHEBI:57483"/>
        <dbReference type="ChEBI" id="CHEBI:57737"/>
        <dbReference type="ChEBI" id="CHEBI:58273"/>
        <dbReference type="ChEBI" id="CHEBI:59776"/>
        <dbReference type="EC" id="2.2.1.1"/>
    </reaction>
</comment>
<dbReference type="SMART" id="SM00861">
    <property type="entry name" value="Transket_pyr"/>
    <property type="match status" value="1"/>
</dbReference>
<dbReference type="FunFam" id="3.40.50.970:FF:000003">
    <property type="entry name" value="Transketolase"/>
    <property type="match status" value="1"/>
</dbReference>
<dbReference type="InterPro" id="IPR005478">
    <property type="entry name" value="Transketolase_bac-like"/>
</dbReference>
<keyword evidence="6 13" id="KW-0479">Metal-binding</keyword>
<accession>A0A9W7CAD8</accession>
<evidence type="ECO:0000256" key="11">
    <source>
        <dbReference type="PIRSR" id="PIRSR605478-2"/>
    </source>
</evidence>
<feature type="binding site" evidence="11">
    <location>
        <position position="397"/>
    </location>
    <ligand>
        <name>substrate</name>
    </ligand>
</feature>
<evidence type="ECO:0000256" key="7">
    <source>
        <dbReference type="ARBA" id="ARBA00022842"/>
    </source>
</evidence>
<comment type="subunit">
    <text evidence="3">Homodimer.</text>
</comment>
<feature type="site" description="Important for catalytic activity" evidence="14">
    <location>
        <position position="275"/>
    </location>
</feature>
<dbReference type="Proteomes" id="UP001165082">
    <property type="component" value="Unassembled WGS sequence"/>
</dbReference>
<feature type="binding site" evidence="11">
    <location>
        <position position="474"/>
    </location>
    <ligand>
        <name>substrate</name>
    </ligand>
</feature>
<dbReference type="EMBL" id="BRXZ01000100">
    <property type="protein sequence ID" value="GMI05073.1"/>
    <property type="molecule type" value="Genomic_DNA"/>
</dbReference>
<evidence type="ECO:0000256" key="2">
    <source>
        <dbReference type="ARBA" id="ARBA00007131"/>
    </source>
</evidence>
<feature type="binding site" evidence="12">
    <location>
        <position position="275"/>
    </location>
    <ligand>
        <name>thiamine diphosphate</name>
        <dbReference type="ChEBI" id="CHEBI:58937"/>
    </ligand>
</feature>
<feature type="binding site" evidence="13">
    <location>
        <position position="202"/>
    </location>
    <ligand>
        <name>Mg(2+)</name>
        <dbReference type="ChEBI" id="CHEBI:18420"/>
    </ligand>
</feature>
<feature type="binding site" evidence="11">
    <location>
        <position position="482"/>
    </location>
    <ligand>
        <name>substrate</name>
    </ligand>
</feature>
<feature type="active site" description="Proton donor" evidence="10">
    <location>
        <position position="424"/>
    </location>
</feature>
<dbReference type="GO" id="GO:0005829">
    <property type="term" value="C:cytosol"/>
    <property type="evidence" value="ECO:0007669"/>
    <property type="project" value="TreeGrafter"/>
</dbReference>
<comment type="cofactor">
    <cofactor evidence="13">
        <name>Mg(2+)</name>
        <dbReference type="ChEBI" id="CHEBI:18420"/>
    </cofactor>
    <text evidence="13">Binds 1 Mg(2+) ion per subunit. Can also utilize other divalent metal cations, such as Ca(2+), Mn(2+) and Co(2+).</text>
</comment>
<evidence type="ECO:0000256" key="1">
    <source>
        <dbReference type="ARBA" id="ARBA00001941"/>
    </source>
</evidence>
<evidence type="ECO:0000256" key="14">
    <source>
        <dbReference type="PIRSR" id="PIRSR605478-5"/>
    </source>
</evidence>
<dbReference type="AlphaFoldDB" id="A0A9W7CAD8"/>
<dbReference type="PROSITE" id="PS00801">
    <property type="entry name" value="TRANSKETOLASE_1"/>
    <property type="match status" value="1"/>
</dbReference>
<protein>
    <recommendedName>
        <fullName evidence="4">transketolase</fullName>
        <ecNumber evidence="4">2.2.1.1</ecNumber>
    </recommendedName>
</protein>
<dbReference type="PANTHER" id="PTHR43522">
    <property type="entry name" value="TRANSKETOLASE"/>
    <property type="match status" value="1"/>
</dbReference>
<evidence type="ECO:0000256" key="8">
    <source>
        <dbReference type="ARBA" id="ARBA00023052"/>
    </source>
</evidence>
<feature type="binding site" evidence="11">
    <location>
        <position position="533"/>
    </location>
    <ligand>
        <name>substrate</name>
    </ligand>
</feature>
<dbReference type="GO" id="GO:0046872">
    <property type="term" value="F:metal ion binding"/>
    <property type="evidence" value="ECO:0007669"/>
    <property type="project" value="UniProtKB-KW"/>
</dbReference>
<feature type="binding site" evidence="12">
    <location>
        <position position="450"/>
    </location>
    <ligand>
        <name>thiamine diphosphate</name>
        <dbReference type="ChEBI" id="CHEBI:58937"/>
    </ligand>
</feature>
<organism evidence="16 17">
    <name type="scientific">Triparma retinervis</name>
    <dbReference type="NCBI Taxonomy" id="2557542"/>
    <lineage>
        <taxon>Eukaryota</taxon>
        <taxon>Sar</taxon>
        <taxon>Stramenopiles</taxon>
        <taxon>Ochrophyta</taxon>
        <taxon>Bolidophyceae</taxon>
        <taxon>Parmales</taxon>
        <taxon>Triparmaceae</taxon>
        <taxon>Triparma</taxon>
    </lineage>
</organism>
<dbReference type="Gene3D" id="3.40.50.920">
    <property type="match status" value="1"/>
</dbReference>
<dbReference type="InterPro" id="IPR029061">
    <property type="entry name" value="THDP-binding"/>
</dbReference>
<feature type="binding site" evidence="11">
    <location>
        <position position="370"/>
    </location>
    <ligand>
        <name>substrate</name>
    </ligand>
</feature>
<feature type="binding site" evidence="12">
    <location>
        <position position="171"/>
    </location>
    <ligand>
        <name>thiamine diphosphate</name>
        <dbReference type="ChEBI" id="CHEBI:58937"/>
    </ligand>
</feature>
<dbReference type="InterPro" id="IPR033247">
    <property type="entry name" value="Transketolase_fam"/>
</dbReference>
<dbReference type="EC" id="2.2.1.1" evidence="4"/>
<evidence type="ECO:0000259" key="15">
    <source>
        <dbReference type="SMART" id="SM00861"/>
    </source>
</evidence>
<dbReference type="InterPro" id="IPR009014">
    <property type="entry name" value="Transketo_C/PFOR_II"/>
</dbReference>
<dbReference type="InterPro" id="IPR049557">
    <property type="entry name" value="Transketolase_CS"/>
</dbReference>
<dbReference type="FunFam" id="3.40.50.920:FF:000003">
    <property type="entry name" value="Transketolase"/>
    <property type="match status" value="1"/>
</dbReference>
<feature type="binding site" evidence="13">
    <location>
        <position position="170"/>
    </location>
    <ligand>
        <name>Mg(2+)</name>
        <dbReference type="ChEBI" id="CHEBI:18420"/>
    </ligand>
</feature>
<feature type="binding site" evidence="12">
    <location>
        <position position="200"/>
    </location>
    <ligand>
        <name>thiamine diphosphate</name>
        <dbReference type="ChEBI" id="CHEBI:58937"/>
    </ligand>
</feature>
<comment type="similarity">
    <text evidence="2">Belongs to the transketolase family.</text>
</comment>
<proteinExistence type="inferred from homology"/>
<keyword evidence="8 12" id="KW-0786">Thiamine pyrophosphate</keyword>
<dbReference type="PANTHER" id="PTHR43522:SF2">
    <property type="entry name" value="TRANSKETOLASE 1-RELATED"/>
    <property type="match status" value="1"/>
</dbReference>
<name>A0A9W7CAD8_9STRA</name>
<feature type="domain" description="Transketolase-like pyrimidine-binding" evidence="15">
    <location>
        <begin position="367"/>
        <end position="538"/>
    </location>
</feature>
<dbReference type="CDD" id="cd02012">
    <property type="entry name" value="TPP_TK"/>
    <property type="match status" value="1"/>
</dbReference>
<dbReference type="FunFam" id="3.40.50.970:FF:000004">
    <property type="entry name" value="Transketolase"/>
    <property type="match status" value="1"/>
</dbReference>
<evidence type="ECO:0000256" key="9">
    <source>
        <dbReference type="ARBA" id="ARBA00049473"/>
    </source>
</evidence>
<dbReference type="Pfam" id="PF22613">
    <property type="entry name" value="Transketolase_C_1"/>
    <property type="match status" value="1"/>
</dbReference>
<feature type="binding site" evidence="13">
    <location>
        <position position="200"/>
    </location>
    <ligand>
        <name>Mg(2+)</name>
        <dbReference type="ChEBI" id="CHEBI:18420"/>
    </ligand>
</feature>
<sequence>MQSPERKKVKMSASSSTLDVKCIDTVRVFSADMVQAAKSGHPGAPMGCAPMAHVLWSDTMSYSPSCPEWSNRDRFVLSNGHACALQYSMLHLTGYDVTVDDCRAFRQLDSKTPGHPENFCTPGVEVCTGPLGQGLSNAVGMCIAEKHMASTFNTSKFTPVDHFTYVICGDGCLQEGITSETSSLAGHLGLGKLVVLYDDNNITIDGSTDLSFTEDVGKRYEAYGWHVQTVSDVSDLESLRTAIRNAKLEVNKPSIIKVKTIIGLGSSKQGTAKAHGAPLGDEDLANTKKHYNFDPTKFFNVESDVAAHYKTVSTEVESEKTRWDAMMLAYAKEEPALYAEYNRRFNGELPAGLLDLLPTFAAGASDAASRKLSEACINSIAEKMPELMGGSADLTPSNLTSLKCSKDFQKDSPDGRYIRFGVREHGMAAICNGMFAHGGLRPYCATFLNFAGYALGSIRVSALSRFGVVYVMTHDSIGLGEDGPTHQPVEMIESLRSMPNCNVLRPCDINETNAAYQIALEQSGTPAVICLSRQGLPNLAGSEVAKAKMGGYVLRDVASPDIVLVGTGSETSLCYKAADELKAAGINARVVSMMCMDVFDGQSEAYKKSVLGEGIPAVAVEAAAVGSWNKYSHVQICMTRFGASAKGGDLMKRFGFTVDNVVEKSKKVVDFYKSTACPSLFARPVFDDEVAGGH</sequence>
<dbReference type="SUPFAM" id="SSF52518">
    <property type="entry name" value="Thiamin diphosphate-binding fold (THDP-binding)"/>
    <property type="match status" value="2"/>
</dbReference>
<dbReference type="InterPro" id="IPR005475">
    <property type="entry name" value="Transketolase-like_Pyr-bd"/>
</dbReference>
<evidence type="ECO:0000256" key="6">
    <source>
        <dbReference type="ARBA" id="ARBA00022723"/>
    </source>
</evidence>
<reference evidence="16" key="1">
    <citation type="submission" date="2022-07" db="EMBL/GenBank/DDBJ databases">
        <title>Genome analysis of Parmales, a sister group of diatoms, reveals the evolutionary specialization of diatoms from phago-mixotrophs to photoautotrophs.</title>
        <authorList>
            <person name="Ban H."/>
            <person name="Sato S."/>
            <person name="Yoshikawa S."/>
            <person name="Kazumasa Y."/>
            <person name="Nakamura Y."/>
            <person name="Ichinomiya M."/>
            <person name="Saitoh K."/>
            <person name="Sato N."/>
            <person name="Blanc-Mathieu R."/>
            <person name="Endo H."/>
            <person name="Kuwata A."/>
            <person name="Ogata H."/>
        </authorList>
    </citation>
    <scope>NUCLEOTIDE SEQUENCE</scope>
</reference>
<evidence type="ECO:0000256" key="10">
    <source>
        <dbReference type="PIRSR" id="PIRSR605478-1"/>
    </source>
</evidence>
<dbReference type="OrthoDB" id="10267175at2759"/>
<feature type="binding site" evidence="11">
    <location>
        <position position="486"/>
    </location>
    <ligand>
        <name>substrate</name>
    </ligand>
</feature>
<comment type="caution">
    <text evidence="16">The sequence shown here is derived from an EMBL/GenBank/DDBJ whole genome shotgun (WGS) entry which is preliminary data.</text>
</comment>
<evidence type="ECO:0000313" key="17">
    <source>
        <dbReference type="Proteomes" id="UP001165082"/>
    </source>
</evidence>
<dbReference type="Pfam" id="PF02779">
    <property type="entry name" value="Transket_pyr"/>
    <property type="match status" value="1"/>
</dbReference>
<keyword evidence="5" id="KW-0808">Transferase</keyword>
<dbReference type="Gene3D" id="3.40.50.970">
    <property type="match status" value="2"/>
</dbReference>
<dbReference type="NCBIfam" id="TIGR00232">
    <property type="entry name" value="tktlase_bact"/>
    <property type="match status" value="1"/>
</dbReference>
<comment type="cofactor">
    <cofactor evidence="12">
        <name>thiamine diphosphate</name>
        <dbReference type="ChEBI" id="CHEBI:58937"/>
    </cofactor>
    <text evidence="12">Binds 1 thiamine pyrophosphate per subunit. During the reaction, the substrate forms a covalent intermediate with the cofactor.</text>
</comment>
<evidence type="ECO:0000256" key="12">
    <source>
        <dbReference type="PIRSR" id="PIRSR605478-3"/>
    </source>
</evidence>
<evidence type="ECO:0000256" key="13">
    <source>
        <dbReference type="PIRSR" id="PIRSR605478-4"/>
    </source>
</evidence>
<comment type="cofactor">
    <cofactor evidence="1">
        <name>Co(2+)</name>
        <dbReference type="ChEBI" id="CHEBI:48828"/>
    </cofactor>
</comment>
<evidence type="ECO:0000313" key="16">
    <source>
        <dbReference type="EMBL" id="GMI05073.1"/>
    </source>
</evidence>
<evidence type="ECO:0000256" key="5">
    <source>
        <dbReference type="ARBA" id="ARBA00022679"/>
    </source>
</evidence>
<dbReference type="Pfam" id="PF00456">
    <property type="entry name" value="Transketolase_N"/>
    <property type="match status" value="1"/>
</dbReference>
<keyword evidence="17" id="KW-1185">Reference proteome</keyword>
<evidence type="ECO:0000256" key="4">
    <source>
        <dbReference type="ARBA" id="ARBA00013152"/>
    </source>
</evidence>
<dbReference type="SUPFAM" id="SSF52922">
    <property type="entry name" value="TK C-terminal domain-like"/>
    <property type="match status" value="1"/>
</dbReference>
<feature type="site" description="Important for catalytic activity" evidence="14">
    <location>
        <position position="41"/>
    </location>
</feature>
<keyword evidence="7 13" id="KW-0460">Magnesium</keyword>
<feature type="binding site" evidence="12">
    <location>
        <begin position="129"/>
        <end position="131"/>
    </location>
    <ligand>
        <name>thiamine diphosphate</name>
        <dbReference type="ChEBI" id="CHEBI:58937"/>
    </ligand>
</feature>
<gene>
    <name evidence="16" type="ORF">TrRE_jg5790</name>
</gene>
<dbReference type="GO" id="GO:0006098">
    <property type="term" value="P:pentose-phosphate shunt"/>
    <property type="evidence" value="ECO:0007669"/>
    <property type="project" value="TreeGrafter"/>
</dbReference>
<feature type="binding site" evidence="12">
    <location>
        <position position="81"/>
    </location>
    <ligand>
        <name>thiamine diphosphate</name>
        <dbReference type="ChEBI" id="CHEBI:58937"/>
    </ligand>
</feature>
<dbReference type="InterPro" id="IPR005474">
    <property type="entry name" value="Transketolase_N"/>
</dbReference>
<evidence type="ECO:0000256" key="3">
    <source>
        <dbReference type="ARBA" id="ARBA00011738"/>
    </source>
</evidence>
<dbReference type="InterPro" id="IPR055152">
    <property type="entry name" value="Transketolase-like_C_2"/>
</dbReference>
<dbReference type="CDD" id="cd07033">
    <property type="entry name" value="TPP_PYR_DXS_TK_like"/>
    <property type="match status" value="1"/>
</dbReference>
<dbReference type="GO" id="GO:0004802">
    <property type="term" value="F:transketolase activity"/>
    <property type="evidence" value="ECO:0007669"/>
    <property type="project" value="UniProtKB-EC"/>
</dbReference>
<feature type="binding site" evidence="11">
    <location>
        <position position="41"/>
    </location>
    <ligand>
        <name>substrate</name>
    </ligand>
</feature>
<feature type="binding site" evidence="11">
    <location>
        <position position="275"/>
    </location>
    <ligand>
        <name>substrate</name>
    </ligand>
</feature>